<dbReference type="Pfam" id="PF04827">
    <property type="entry name" value="Plant_tran"/>
    <property type="match status" value="1"/>
</dbReference>
<dbReference type="PANTHER" id="PTHR47150">
    <property type="entry name" value="OS12G0169200 PROTEIN"/>
    <property type="match status" value="1"/>
</dbReference>
<sequence>MARDYQMKEMEMALLESDSDDEIEILSIFAMEEERLKRERASTSCRGSIIGRKVIKRDYLQGEERLFRDYFAKYSVFLPHLFRRRFWMNRPLFFHLQSTLEAHDPYFIQKRNAARTLGLSSLQKMTAALRILTYGVAVDSTDEYVRIGESTAVESLKKFVKAVVNIFSEEYLRSPNSNDIASLLAVNEKRGFSGMLGSIDCMHWKWKNCLTAWKAPLEAKKKHFARVQEACRKDVECAFGILQARFSIVREPVRFWDEATLNNIMKACIILHNMIIEDERNPNEVQQGDDYEQVLESIPTSVSQEPTIEVQNFIQSHIRIRDRETHSQLQDDLVEQLWQLHGQS</sequence>
<dbReference type="AlphaFoldDB" id="A0A2N9FH56"/>
<reference evidence="1" key="1">
    <citation type="submission" date="2018-02" db="EMBL/GenBank/DDBJ databases">
        <authorList>
            <person name="Cohen D.B."/>
            <person name="Kent A.D."/>
        </authorList>
    </citation>
    <scope>NUCLEOTIDE SEQUENCE</scope>
</reference>
<protein>
    <recommendedName>
        <fullName evidence="2">DDE Tnp4 domain-containing protein</fullName>
    </recommendedName>
</protein>
<proteinExistence type="predicted"/>
<name>A0A2N9FH56_FAGSY</name>
<gene>
    <name evidence="1" type="ORF">FSB_LOCUS14232</name>
</gene>
<dbReference type="PANTHER" id="PTHR47150:SF5">
    <property type="entry name" value="OS07G0546750 PROTEIN"/>
    <property type="match status" value="1"/>
</dbReference>
<accession>A0A2N9FH56</accession>
<organism evidence="1">
    <name type="scientific">Fagus sylvatica</name>
    <name type="common">Beechnut</name>
    <dbReference type="NCBI Taxonomy" id="28930"/>
    <lineage>
        <taxon>Eukaryota</taxon>
        <taxon>Viridiplantae</taxon>
        <taxon>Streptophyta</taxon>
        <taxon>Embryophyta</taxon>
        <taxon>Tracheophyta</taxon>
        <taxon>Spermatophyta</taxon>
        <taxon>Magnoliopsida</taxon>
        <taxon>eudicotyledons</taxon>
        <taxon>Gunneridae</taxon>
        <taxon>Pentapetalae</taxon>
        <taxon>rosids</taxon>
        <taxon>fabids</taxon>
        <taxon>Fagales</taxon>
        <taxon>Fagaceae</taxon>
        <taxon>Fagus</taxon>
    </lineage>
</organism>
<evidence type="ECO:0008006" key="2">
    <source>
        <dbReference type="Google" id="ProtNLM"/>
    </source>
</evidence>
<evidence type="ECO:0000313" key="1">
    <source>
        <dbReference type="EMBL" id="SPC86350.1"/>
    </source>
</evidence>
<dbReference type="EMBL" id="OIVN01000846">
    <property type="protein sequence ID" value="SPC86350.1"/>
    <property type="molecule type" value="Genomic_DNA"/>
</dbReference>
<dbReference type="InterPro" id="IPR006912">
    <property type="entry name" value="Harbinger_derived_prot"/>
</dbReference>